<keyword evidence="6" id="KW-0464">Manganese</keyword>
<dbReference type="SMART" id="SM00852">
    <property type="entry name" value="MoCF_biosynth"/>
    <property type="match status" value="1"/>
</dbReference>
<keyword evidence="10" id="KW-1185">Reference proteome</keyword>
<evidence type="ECO:0000259" key="7">
    <source>
        <dbReference type="SMART" id="SM00852"/>
    </source>
</evidence>
<protein>
    <submittedName>
        <fullName evidence="9">Molybdenum cofactor synthesis domain-containing protein</fullName>
    </submittedName>
</protein>
<dbReference type="PROSITE" id="PS50890">
    <property type="entry name" value="PUA"/>
    <property type="match status" value="1"/>
</dbReference>
<dbReference type="InterPro" id="IPR001453">
    <property type="entry name" value="MoaB/Mog_dom"/>
</dbReference>
<evidence type="ECO:0000256" key="2">
    <source>
        <dbReference type="ARBA" id="ARBA00001946"/>
    </source>
</evidence>
<dbReference type="PANTHER" id="PTHR43275:SF1">
    <property type="entry name" value="D-MALATE DEHYDROGENASE [DECARBOXYLATING]"/>
    <property type="match status" value="1"/>
</dbReference>
<dbReference type="CDD" id="cd00885">
    <property type="entry name" value="cinA"/>
    <property type="match status" value="1"/>
</dbReference>
<evidence type="ECO:0000313" key="9">
    <source>
        <dbReference type="EMBL" id="MBB6174318.1"/>
    </source>
</evidence>
<dbReference type="Proteomes" id="UP000546642">
    <property type="component" value="Unassembled WGS sequence"/>
</dbReference>
<evidence type="ECO:0000313" key="10">
    <source>
        <dbReference type="Proteomes" id="UP000546642"/>
    </source>
</evidence>
<dbReference type="InterPro" id="IPR024084">
    <property type="entry name" value="IsoPropMal-DH-like_dom"/>
</dbReference>
<dbReference type="GO" id="GO:0051287">
    <property type="term" value="F:NAD binding"/>
    <property type="evidence" value="ECO:0007669"/>
    <property type="project" value="InterPro"/>
</dbReference>
<reference evidence="9 10" key="1">
    <citation type="submission" date="2020-08" db="EMBL/GenBank/DDBJ databases">
        <title>Sequencing the genomes of 1000 actinobacteria strains.</title>
        <authorList>
            <person name="Klenk H.-P."/>
        </authorList>
    </citation>
    <scope>NUCLEOTIDE SEQUENCE [LARGE SCALE GENOMIC DNA]</scope>
    <source>
        <strain evidence="9 10">DSM 46659</strain>
    </source>
</reference>
<evidence type="ECO:0000259" key="8">
    <source>
        <dbReference type="SMART" id="SM01329"/>
    </source>
</evidence>
<dbReference type="InterPro" id="IPR019818">
    <property type="entry name" value="IsoCit/isopropylmalate_DH_CS"/>
</dbReference>
<evidence type="ECO:0000256" key="5">
    <source>
        <dbReference type="ARBA" id="ARBA00023027"/>
    </source>
</evidence>
<feature type="domain" description="Isopropylmalate dehydrogenase-like" evidence="8">
    <location>
        <begin position="5"/>
        <end position="360"/>
    </location>
</feature>
<evidence type="ECO:0000256" key="4">
    <source>
        <dbReference type="ARBA" id="ARBA00023002"/>
    </source>
</evidence>
<name>A0A7X0D7C7_9ACTN</name>
<dbReference type="InterPro" id="IPR050501">
    <property type="entry name" value="ICDH/IPMDH"/>
</dbReference>
<dbReference type="AlphaFoldDB" id="A0A7X0D7C7"/>
<comment type="cofactor">
    <cofactor evidence="1">
        <name>Mn(2+)</name>
        <dbReference type="ChEBI" id="CHEBI:29035"/>
    </cofactor>
</comment>
<evidence type="ECO:0000256" key="6">
    <source>
        <dbReference type="ARBA" id="ARBA00023211"/>
    </source>
</evidence>
<gene>
    <name evidence="9" type="ORF">HNR23_004378</name>
</gene>
<dbReference type="SUPFAM" id="SSF53218">
    <property type="entry name" value="Molybdenum cofactor biosynthesis proteins"/>
    <property type="match status" value="1"/>
</dbReference>
<sequence length="736" mass="80122">MNRKTIAVLPGDGIGPEVLDAALPVIEYLGVPLDLEFGDIGWECWRAEGNPVPDRTWELISRSDAVLLGATTSKPPREAAAQLEPELRKRGAQYVSPIIQLRQQLDLFANLRPVENYLGGGTPYRFCVVRENTEGLYAGLDFRDVPDEMWPLVAEHPNVLRSGHADTTASIRLQTSHGLDRILRFAFETARHRGYERVTLADKPNVLRHSSAYVRQRLETIAADYPEIISEVLNVDAVALWMVRRPERFGVVVAENMFGDILSDLGGGVMGGLGLAASANIGEAGGYFEPVHGSAPAMAGQGRANPAAAFLTIGLMLEHLGFASEAEGIQEAVRHVARRRDRVTYDLGGTATTTEAAASIIDACRSAPDMPTAAILSIGDELLSGDLEDSNGRNASRVLGEHGIAVRVRHTVRDDEAAISDTIQGCLGRDDVIVVMGGLGPTSDDVTRSAVARALNRPLEHRERAWQGVVERLTRFGVAIHVDNRRQALFPEGAELLPNPNGSAWGCRAEAQGSVVIMLPGPPRECLPMLAEAMHEALAHLPRQPERTTVFRRTLGIIEADVAALVDELVRDSRLPIKSAYRWHYPYVDIRLDGSADAVGTLAKRVDSALMDYIVTDQHRTAVQELALLLDQHDLALDIDDQLTEGAFAAKLAEERRSSGSQTLSVALSGTWQDGDRENYTGTVALSCTVRDASGERTRGLTIPNRGAEVGTYFTEFAGWSVVRHLTDHRVPEVSE</sequence>
<accession>A0A7X0D7C7</accession>
<dbReference type="SMART" id="SM01329">
    <property type="entry name" value="Iso_dh"/>
    <property type="match status" value="1"/>
</dbReference>
<feature type="domain" description="MoaB/Mog" evidence="7">
    <location>
        <begin position="374"/>
        <end position="541"/>
    </location>
</feature>
<dbReference type="GO" id="GO:0016616">
    <property type="term" value="F:oxidoreductase activity, acting on the CH-OH group of donors, NAD or NADP as acceptor"/>
    <property type="evidence" value="ECO:0007669"/>
    <property type="project" value="InterPro"/>
</dbReference>
<dbReference type="Pfam" id="PF00994">
    <property type="entry name" value="MoCF_biosynth"/>
    <property type="match status" value="1"/>
</dbReference>
<evidence type="ECO:0000256" key="3">
    <source>
        <dbReference type="ARBA" id="ARBA00022723"/>
    </source>
</evidence>
<dbReference type="GO" id="GO:0000287">
    <property type="term" value="F:magnesium ion binding"/>
    <property type="evidence" value="ECO:0007669"/>
    <property type="project" value="InterPro"/>
</dbReference>
<dbReference type="PROSITE" id="PS00470">
    <property type="entry name" value="IDH_IMDH"/>
    <property type="match status" value="1"/>
</dbReference>
<dbReference type="Gene3D" id="3.40.718.10">
    <property type="entry name" value="Isopropylmalate Dehydrogenase"/>
    <property type="match status" value="1"/>
</dbReference>
<comment type="caution">
    <text evidence="9">The sequence shown here is derived from an EMBL/GenBank/DDBJ whole genome shotgun (WGS) entry which is preliminary data.</text>
</comment>
<dbReference type="Gene3D" id="3.40.980.10">
    <property type="entry name" value="MoaB/Mog-like domain"/>
    <property type="match status" value="1"/>
</dbReference>
<dbReference type="RefSeq" id="WP_184078273.1">
    <property type="nucleotide sequence ID" value="NZ_JACHDS010000001.1"/>
</dbReference>
<keyword evidence="5" id="KW-0520">NAD</keyword>
<proteinExistence type="predicted"/>
<evidence type="ECO:0000256" key="1">
    <source>
        <dbReference type="ARBA" id="ARBA00001936"/>
    </source>
</evidence>
<dbReference type="Pfam" id="PF00180">
    <property type="entry name" value="Iso_dh"/>
    <property type="match status" value="1"/>
</dbReference>
<organism evidence="9 10">
    <name type="scientific">Nocardiopsis mwathae</name>
    <dbReference type="NCBI Taxonomy" id="1472723"/>
    <lineage>
        <taxon>Bacteria</taxon>
        <taxon>Bacillati</taxon>
        <taxon>Actinomycetota</taxon>
        <taxon>Actinomycetes</taxon>
        <taxon>Streptosporangiales</taxon>
        <taxon>Nocardiopsidaceae</taxon>
        <taxon>Nocardiopsis</taxon>
    </lineage>
</organism>
<dbReference type="PANTHER" id="PTHR43275">
    <property type="entry name" value="D-MALATE DEHYDROGENASE [DECARBOXYLATING]"/>
    <property type="match status" value="1"/>
</dbReference>
<dbReference type="InterPro" id="IPR036425">
    <property type="entry name" value="MoaB/Mog-like_dom_sf"/>
</dbReference>
<dbReference type="EMBL" id="JACHDS010000001">
    <property type="protein sequence ID" value="MBB6174318.1"/>
    <property type="molecule type" value="Genomic_DNA"/>
</dbReference>
<comment type="cofactor">
    <cofactor evidence="2">
        <name>Mg(2+)</name>
        <dbReference type="ChEBI" id="CHEBI:18420"/>
    </cofactor>
</comment>
<keyword evidence="4" id="KW-0560">Oxidoreductase</keyword>
<keyword evidence="3" id="KW-0479">Metal-binding</keyword>
<dbReference type="SUPFAM" id="SSF53659">
    <property type="entry name" value="Isocitrate/Isopropylmalate dehydrogenase-like"/>
    <property type="match status" value="1"/>
</dbReference>